<evidence type="ECO:0000313" key="5">
    <source>
        <dbReference type="Proteomes" id="UP001156441"/>
    </source>
</evidence>
<evidence type="ECO:0000259" key="3">
    <source>
        <dbReference type="Pfam" id="PF01261"/>
    </source>
</evidence>
<name>A0ABT2J260_9PSEU</name>
<dbReference type="InterPro" id="IPR013022">
    <property type="entry name" value="Xyl_isomerase-like_TIM-brl"/>
</dbReference>
<evidence type="ECO:0000256" key="1">
    <source>
        <dbReference type="SAM" id="MobiDB-lite"/>
    </source>
</evidence>
<dbReference type="SUPFAM" id="SSF51658">
    <property type="entry name" value="Xylose isomerase-like"/>
    <property type="match status" value="1"/>
</dbReference>
<proteinExistence type="predicted"/>
<comment type="caution">
    <text evidence="4">The sequence shown here is derived from an EMBL/GenBank/DDBJ whole genome shotgun (WGS) entry which is preliminary data.</text>
</comment>
<keyword evidence="4" id="KW-0413">Isomerase</keyword>
<dbReference type="Proteomes" id="UP001156441">
    <property type="component" value="Unassembled WGS sequence"/>
</dbReference>
<dbReference type="PANTHER" id="PTHR12110:SF41">
    <property type="entry name" value="INOSOSE DEHYDRATASE"/>
    <property type="match status" value="1"/>
</dbReference>
<dbReference type="InterPro" id="IPR006311">
    <property type="entry name" value="TAT_signal"/>
</dbReference>
<dbReference type="InterPro" id="IPR050312">
    <property type="entry name" value="IolE/XylAMocC-like"/>
</dbReference>
<keyword evidence="2" id="KW-1133">Transmembrane helix</keyword>
<protein>
    <submittedName>
        <fullName evidence="4">Sugar phosphate isomerase/epimerase</fullName>
    </submittedName>
</protein>
<evidence type="ECO:0000313" key="4">
    <source>
        <dbReference type="EMBL" id="MCT2581938.1"/>
    </source>
</evidence>
<feature type="region of interest" description="Disordered" evidence="1">
    <location>
        <begin position="48"/>
        <end position="68"/>
    </location>
</feature>
<feature type="compositionally biased region" description="Basic and acidic residues" evidence="1">
    <location>
        <begin position="48"/>
        <end position="57"/>
    </location>
</feature>
<sequence length="387" mass="43727">MEHDTDSDPQRRAPFTRRDVFRASAGAAAVLGAAGLPVLATATPALAERGRGHDGGHGGHHGHHDRDRLRVEPLIPSRNRGIILYSVRDRITAAPDDSGVPYGFERVLARLAEIGYKEIEFAGYTQSTEILGRQITPREIRRILDDNGLVANGTHTQINPETFEQQMDIAEELGMRNIGTGADPTNSAYESDWDEAADTWNELGRRARRRGLRLYTHNHDSAYSFMLDTGPRDGEGRPTRSSGRRRLEYFFERTDPRYVFFEMDIFWAYVARFKHQTYIDRWGRERTDLFDPILTVAPRTTRFPLFHAKDGDKNPEAGNGYDMVPLGVGDINFQQFFQTIGEQDFHHANWEHDGAPGGSEAPAQSLDFAAVSYTNMSELTIYRSGRR</sequence>
<evidence type="ECO:0000256" key="2">
    <source>
        <dbReference type="SAM" id="Phobius"/>
    </source>
</evidence>
<dbReference type="Pfam" id="PF01261">
    <property type="entry name" value="AP_endonuc_2"/>
    <property type="match status" value="1"/>
</dbReference>
<gene>
    <name evidence="4" type="ORF">JT362_02235</name>
</gene>
<dbReference type="RefSeq" id="WP_260189294.1">
    <property type="nucleotide sequence ID" value="NZ_JAFFZE010000004.1"/>
</dbReference>
<dbReference type="EMBL" id="JAFFZE010000004">
    <property type="protein sequence ID" value="MCT2581938.1"/>
    <property type="molecule type" value="Genomic_DNA"/>
</dbReference>
<dbReference type="PANTHER" id="PTHR12110">
    <property type="entry name" value="HYDROXYPYRUVATE ISOMERASE"/>
    <property type="match status" value="1"/>
</dbReference>
<dbReference type="GO" id="GO:0016853">
    <property type="term" value="F:isomerase activity"/>
    <property type="evidence" value="ECO:0007669"/>
    <property type="project" value="UniProtKB-KW"/>
</dbReference>
<reference evidence="4 5" key="1">
    <citation type="submission" date="2021-02" db="EMBL/GenBank/DDBJ databases">
        <title>Actinophytocola xerophila sp. nov., isolated from soil of cotton cropping field.</title>
        <authorList>
            <person name="Huang R."/>
            <person name="Chen X."/>
            <person name="Ge X."/>
            <person name="Liu W."/>
        </authorList>
    </citation>
    <scope>NUCLEOTIDE SEQUENCE [LARGE SCALE GENOMIC DNA]</scope>
    <source>
        <strain evidence="4 5">S1-96</strain>
    </source>
</reference>
<dbReference type="PROSITE" id="PS51318">
    <property type="entry name" value="TAT"/>
    <property type="match status" value="1"/>
</dbReference>
<organism evidence="4 5">
    <name type="scientific">Actinophytocola gossypii</name>
    <dbReference type="NCBI Taxonomy" id="2812003"/>
    <lineage>
        <taxon>Bacteria</taxon>
        <taxon>Bacillati</taxon>
        <taxon>Actinomycetota</taxon>
        <taxon>Actinomycetes</taxon>
        <taxon>Pseudonocardiales</taxon>
        <taxon>Pseudonocardiaceae</taxon>
    </lineage>
</organism>
<feature type="domain" description="Xylose isomerase-like TIM barrel" evidence="3">
    <location>
        <begin position="108"/>
        <end position="346"/>
    </location>
</feature>
<keyword evidence="5" id="KW-1185">Reference proteome</keyword>
<dbReference type="InterPro" id="IPR036237">
    <property type="entry name" value="Xyl_isomerase-like_sf"/>
</dbReference>
<keyword evidence="2" id="KW-0812">Transmembrane</keyword>
<accession>A0ABT2J260</accession>
<feature type="transmembrane region" description="Helical" evidence="2">
    <location>
        <begin position="20"/>
        <end position="40"/>
    </location>
</feature>
<dbReference type="Gene3D" id="3.20.20.150">
    <property type="entry name" value="Divalent-metal-dependent TIM barrel enzymes"/>
    <property type="match status" value="1"/>
</dbReference>
<keyword evidence="2" id="KW-0472">Membrane</keyword>